<evidence type="ECO:0008006" key="4">
    <source>
        <dbReference type="Google" id="ProtNLM"/>
    </source>
</evidence>
<comment type="caution">
    <text evidence="2">The sequence shown here is derived from an EMBL/GenBank/DDBJ whole genome shotgun (WGS) entry which is preliminary data.</text>
</comment>
<dbReference type="EMBL" id="BNCH01000002">
    <property type="protein sequence ID" value="GHE93831.1"/>
    <property type="molecule type" value="Genomic_DNA"/>
</dbReference>
<evidence type="ECO:0000313" key="3">
    <source>
        <dbReference type="Proteomes" id="UP000609802"/>
    </source>
</evidence>
<evidence type="ECO:0000256" key="1">
    <source>
        <dbReference type="SAM" id="SignalP"/>
    </source>
</evidence>
<feature type="signal peptide" evidence="1">
    <location>
        <begin position="1"/>
        <end position="18"/>
    </location>
</feature>
<feature type="chain" id="PRO_5046580768" description="DUF3617 family protein" evidence="1">
    <location>
        <begin position="19"/>
        <end position="156"/>
    </location>
</feature>
<gene>
    <name evidence="2" type="ORF">GCM10016455_12530</name>
</gene>
<name>A0ABQ3ITB0_9RHOB</name>
<evidence type="ECO:0000313" key="2">
    <source>
        <dbReference type="EMBL" id="GHE93831.1"/>
    </source>
</evidence>
<organism evidence="2 3">
    <name type="scientific">Aliiroseovarius zhejiangensis</name>
    <dbReference type="NCBI Taxonomy" id="1632025"/>
    <lineage>
        <taxon>Bacteria</taxon>
        <taxon>Pseudomonadati</taxon>
        <taxon>Pseudomonadota</taxon>
        <taxon>Alphaproteobacteria</taxon>
        <taxon>Rhodobacterales</taxon>
        <taxon>Paracoccaceae</taxon>
        <taxon>Aliiroseovarius</taxon>
    </lineage>
</organism>
<protein>
    <recommendedName>
        <fullName evidence="4">DUF3617 family protein</fullName>
    </recommendedName>
</protein>
<reference evidence="3" key="1">
    <citation type="journal article" date="2019" name="Int. J. Syst. Evol. Microbiol.">
        <title>The Global Catalogue of Microorganisms (GCM) 10K type strain sequencing project: providing services to taxonomists for standard genome sequencing and annotation.</title>
        <authorList>
            <consortium name="The Broad Institute Genomics Platform"/>
            <consortium name="The Broad Institute Genome Sequencing Center for Infectious Disease"/>
            <person name="Wu L."/>
            <person name="Ma J."/>
        </authorList>
    </citation>
    <scope>NUCLEOTIDE SEQUENCE [LARGE SCALE GENOMIC DNA]</scope>
    <source>
        <strain evidence="3">KCTC 42443</strain>
    </source>
</reference>
<proteinExistence type="predicted"/>
<keyword evidence="1" id="KW-0732">Signal</keyword>
<sequence length="156" mass="17137">MKYLVQLVAFILAFPVLGQTVGEAQEITCRTETGQELVIQLWTPHPLGDPMHCIQSERLPSEAFCAPNGGWGLLNDAGVPALVSVTMDWKTAHEHQLGKLTAIAGPKAVRFNAQHGVGTGSNLSYEWKFTLDRRTGDATWFSKAGERVPYRCELQG</sequence>
<accession>A0ABQ3ITB0</accession>
<dbReference type="RefSeq" id="WP_191285626.1">
    <property type="nucleotide sequence ID" value="NZ_BNCH01000002.1"/>
</dbReference>
<dbReference type="Proteomes" id="UP000609802">
    <property type="component" value="Unassembled WGS sequence"/>
</dbReference>
<keyword evidence="3" id="KW-1185">Reference proteome</keyword>